<name>M1MH04_9CLOT</name>
<evidence type="ECO:0000313" key="2">
    <source>
        <dbReference type="Proteomes" id="UP000011728"/>
    </source>
</evidence>
<proteinExistence type="predicted"/>
<dbReference type="eggNOG" id="ENOG502ZA5G">
    <property type="taxonomic scope" value="Bacteria"/>
</dbReference>
<organism evidence="1 2">
    <name type="scientific">Clostridium saccharoperbutylacetonicum N1-4(HMT)</name>
    <dbReference type="NCBI Taxonomy" id="931276"/>
    <lineage>
        <taxon>Bacteria</taxon>
        <taxon>Bacillati</taxon>
        <taxon>Bacillota</taxon>
        <taxon>Clostridia</taxon>
        <taxon>Eubacteriales</taxon>
        <taxon>Clostridiaceae</taxon>
        <taxon>Clostridium</taxon>
    </lineage>
</organism>
<dbReference type="KEGG" id="csr:Cspa_c34380"/>
<keyword evidence="2" id="KW-1185">Reference proteome</keyword>
<evidence type="ECO:0008006" key="3">
    <source>
        <dbReference type="Google" id="ProtNLM"/>
    </source>
</evidence>
<dbReference type="RefSeq" id="WP_015393517.1">
    <property type="nucleotide sequence ID" value="NC_020291.1"/>
</dbReference>
<sequence length="267" mass="31423">MGLFKAGKKEEGYRCTQYALFDGIGFDPEVFIHGFEEDWGVKLDIEIRNEDKIKFLHFNIDKIQFVCSFMKSEYPDNSPIEAARRNPFWKEAEECIENHKTFMIVAILKNECLDQIKTCSIFTQVCCSFMRLANALCIYNADSGLVIEKNSYRNYMYIMKAAREHNDYYLPYQNWININYIREENGEIGAFTTGLNMFNMLEIELVHVKYEVEIMQKIINTILFCIIMDNKTLESGQLIKLEEGIEIITKQAKGYYLNDREVMHIIY</sequence>
<evidence type="ECO:0000313" key="1">
    <source>
        <dbReference type="EMBL" id="AGF57199.1"/>
    </source>
</evidence>
<dbReference type="HOGENOM" id="CLU_065762_1_0_9"/>
<dbReference type="EMBL" id="CP004121">
    <property type="protein sequence ID" value="AGF57199.1"/>
    <property type="molecule type" value="Genomic_DNA"/>
</dbReference>
<reference evidence="1 2" key="1">
    <citation type="submission" date="2013-02" db="EMBL/GenBank/DDBJ databases">
        <title>Genome sequence of Clostridium saccharoperbutylacetonicum N1-4(HMT).</title>
        <authorList>
            <person name="Poehlein A."/>
            <person name="Daniel R."/>
        </authorList>
    </citation>
    <scope>NUCLEOTIDE SEQUENCE [LARGE SCALE GENOMIC DNA]</scope>
    <source>
        <strain evidence="2">N1-4(HMT)</strain>
    </source>
</reference>
<dbReference type="PATRIC" id="fig|931276.5.peg.3461"/>
<gene>
    <name evidence="1" type="ORF">Cspa_c34380</name>
</gene>
<dbReference type="STRING" id="36745.CLSAP_32020"/>
<protein>
    <recommendedName>
        <fullName evidence="3">DUF4261 domain-containing protein</fullName>
    </recommendedName>
</protein>
<dbReference type="Proteomes" id="UP000011728">
    <property type="component" value="Chromosome"/>
</dbReference>
<dbReference type="AlphaFoldDB" id="M1MH04"/>
<accession>M1MH04</accession>